<evidence type="ECO:0000313" key="10">
    <source>
        <dbReference type="EMBL" id="KAJ9594508.1"/>
    </source>
</evidence>
<keyword evidence="11" id="KW-1185">Reference proteome</keyword>
<accession>A0AAD8ELC2</accession>
<evidence type="ECO:0000256" key="4">
    <source>
        <dbReference type="ARBA" id="ARBA00023125"/>
    </source>
</evidence>
<dbReference type="SUPFAM" id="SSF57716">
    <property type="entry name" value="Glucocorticoid receptor-like (DNA-binding domain)"/>
    <property type="match status" value="1"/>
</dbReference>
<dbReference type="AlphaFoldDB" id="A0AAD8ELC2"/>
<dbReference type="PROSITE" id="PS50950">
    <property type="entry name" value="ZF_THAP"/>
    <property type="match status" value="1"/>
</dbReference>
<organism evidence="10 11">
    <name type="scientific">Diploptera punctata</name>
    <name type="common">Pacific beetle cockroach</name>
    <dbReference type="NCBI Taxonomy" id="6984"/>
    <lineage>
        <taxon>Eukaryota</taxon>
        <taxon>Metazoa</taxon>
        <taxon>Ecdysozoa</taxon>
        <taxon>Arthropoda</taxon>
        <taxon>Hexapoda</taxon>
        <taxon>Insecta</taxon>
        <taxon>Pterygota</taxon>
        <taxon>Neoptera</taxon>
        <taxon>Polyneoptera</taxon>
        <taxon>Dictyoptera</taxon>
        <taxon>Blattodea</taxon>
        <taxon>Blaberoidea</taxon>
        <taxon>Blaberidae</taxon>
        <taxon>Diplopterinae</taxon>
        <taxon>Diploptera</taxon>
    </lineage>
</organism>
<dbReference type="PANTHER" id="PTHR46600:SF11">
    <property type="entry name" value="THAP DOMAIN-CONTAINING PROTEIN 10"/>
    <property type="match status" value="1"/>
</dbReference>
<dbReference type="PROSITE" id="PS00028">
    <property type="entry name" value="ZINC_FINGER_C2H2_1"/>
    <property type="match status" value="1"/>
</dbReference>
<dbReference type="GO" id="GO:0008270">
    <property type="term" value="F:zinc ion binding"/>
    <property type="evidence" value="ECO:0007669"/>
    <property type="project" value="UniProtKB-KW"/>
</dbReference>
<keyword evidence="4 6" id="KW-0238">DNA-binding</keyword>
<keyword evidence="2 5" id="KW-0863">Zinc-finger</keyword>
<keyword evidence="1" id="KW-0479">Metal-binding</keyword>
<protein>
    <submittedName>
        <fullName evidence="10">Uncharacterized protein</fullName>
    </submittedName>
</protein>
<dbReference type="SMART" id="SM00980">
    <property type="entry name" value="THAP"/>
    <property type="match status" value="1"/>
</dbReference>
<feature type="non-terminal residue" evidence="10">
    <location>
        <position position="407"/>
    </location>
</feature>
<dbReference type="InterPro" id="IPR013087">
    <property type="entry name" value="Znf_C2H2_type"/>
</dbReference>
<dbReference type="PROSITE" id="PS50157">
    <property type="entry name" value="ZINC_FINGER_C2H2_2"/>
    <property type="match status" value="1"/>
</dbReference>
<evidence type="ECO:0000256" key="2">
    <source>
        <dbReference type="ARBA" id="ARBA00022771"/>
    </source>
</evidence>
<evidence type="ECO:0000256" key="7">
    <source>
        <dbReference type="SAM" id="MobiDB-lite"/>
    </source>
</evidence>
<dbReference type="PANTHER" id="PTHR46600">
    <property type="entry name" value="THAP DOMAIN-CONTAINING"/>
    <property type="match status" value="1"/>
</dbReference>
<evidence type="ECO:0000256" key="6">
    <source>
        <dbReference type="PROSITE-ProRule" id="PRU00309"/>
    </source>
</evidence>
<dbReference type="SMART" id="SM00692">
    <property type="entry name" value="DM3"/>
    <property type="match status" value="1"/>
</dbReference>
<sequence length="407" mass="46285">TENYCSTSIETVDSNSTPEKQSNMKHSSKTNVINEFLSNKKTGAEKLNVSVILAKNSKEDLIRKSEYASLQSKGPRSIYCIARWCGRSTKEPGISLFRLPKDKERAHLWLTNAEREDLKNLSSQILHTKYLCMDHFTDDMFMNSCKKKLIWNAIPTHFPKPKYAFKKQPQTNSHQNNVGSLFPARLVFISESHSSNKLRPIKPKPQDMDEKNTAELNSNESKIPNNSGDLDISARIMKTPTSIVSETKNVETIVEDTVKATLKSSTSVNDINLKQDKIEIVRQNSELPCVSNVDVAKKEDSNSTSLCDKKATSENYNIMNDESYLNCDAESICLEHAYRETNERIYSCRYCGEMFLVKSHLILHQTTYHSDRPVGCDSCGRVLYKSRSEFMEHVCDHHTDGTQTAHH</sequence>
<dbReference type="InterPro" id="IPR036236">
    <property type="entry name" value="Znf_C2H2_sf"/>
</dbReference>
<feature type="region of interest" description="Disordered" evidence="7">
    <location>
        <begin position="1"/>
        <end position="28"/>
    </location>
</feature>
<evidence type="ECO:0000259" key="8">
    <source>
        <dbReference type="PROSITE" id="PS50157"/>
    </source>
</evidence>
<dbReference type="EMBL" id="JASPKZ010003044">
    <property type="protein sequence ID" value="KAJ9594508.1"/>
    <property type="molecule type" value="Genomic_DNA"/>
</dbReference>
<evidence type="ECO:0000256" key="1">
    <source>
        <dbReference type="ARBA" id="ARBA00022723"/>
    </source>
</evidence>
<evidence type="ECO:0000256" key="5">
    <source>
        <dbReference type="PROSITE-ProRule" id="PRU00042"/>
    </source>
</evidence>
<dbReference type="Gene3D" id="3.30.160.60">
    <property type="entry name" value="Classic Zinc Finger"/>
    <property type="match status" value="1"/>
</dbReference>
<dbReference type="SUPFAM" id="SSF57667">
    <property type="entry name" value="beta-beta-alpha zinc fingers"/>
    <property type="match status" value="1"/>
</dbReference>
<reference evidence="10" key="2">
    <citation type="submission" date="2023-05" db="EMBL/GenBank/DDBJ databases">
        <authorList>
            <person name="Fouks B."/>
        </authorList>
    </citation>
    <scope>NUCLEOTIDE SEQUENCE</scope>
    <source>
        <strain evidence="10">Stay&amp;Tobe</strain>
        <tissue evidence="10">Testes</tissue>
    </source>
</reference>
<feature type="compositionally biased region" description="Basic and acidic residues" evidence="7">
    <location>
        <begin position="204"/>
        <end position="213"/>
    </location>
</feature>
<comment type="caution">
    <text evidence="10">The sequence shown here is derived from an EMBL/GenBank/DDBJ whole genome shotgun (WGS) entry which is preliminary data.</text>
</comment>
<feature type="domain" description="C2H2-type" evidence="8">
    <location>
        <begin position="346"/>
        <end position="373"/>
    </location>
</feature>
<gene>
    <name evidence="10" type="ORF">L9F63_014120</name>
</gene>
<evidence type="ECO:0000256" key="3">
    <source>
        <dbReference type="ARBA" id="ARBA00022833"/>
    </source>
</evidence>
<proteinExistence type="predicted"/>
<dbReference type="Pfam" id="PF05485">
    <property type="entry name" value="THAP"/>
    <property type="match status" value="1"/>
</dbReference>
<keyword evidence="3" id="KW-0862">Zinc</keyword>
<name>A0AAD8ELC2_DIPPU</name>
<dbReference type="InterPro" id="IPR026516">
    <property type="entry name" value="THAP1/10"/>
</dbReference>
<evidence type="ECO:0000313" key="11">
    <source>
        <dbReference type="Proteomes" id="UP001233999"/>
    </source>
</evidence>
<dbReference type="Proteomes" id="UP001233999">
    <property type="component" value="Unassembled WGS sequence"/>
</dbReference>
<feature type="compositionally biased region" description="Polar residues" evidence="7">
    <location>
        <begin position="214"/>
        <end position="228"/>
    </location>
</feature>
<reference evidence="10" key="1">
    <citation type="journal article" date="2023" name="IScience">
        <title>Live-bearing cockroach genome reveals convergent evolutionary mechanisms linked to viviparity in insects and beyond.</title>
        <authorList>
            <person name="Fouks B."/>
            <person name="Harrison M.C."/>
            <person name="Mikhailova A.A."/>
            <person name="Marchal E."/>
            <person name="English S."/>
            <person name="Carruthers M."/>
            <person name="Jennings E.C."/>
            <person name="Chiamaka E.L."/>
            <person name="Frigard R.A."/>
            <person name="Pippel M."/>
            <person name="Attardo G.M."/>
            <person name="Benoit J.B."/>
            <person name="Bornberg-Bauer E."/>
            <person name="Tobe S.S."/>
        </authorList>
    </citation>
    <scope>NUCLEOTIDE SEQUENCE</scope>
    <source>
        <strain evidence="10">Stay&amp;Tobe</strain>
    </source>
</reference>
<evidence type="ECO:0000259" key="9">
    <source>
        <dbReference type="PROSITE" id="PS50950"/>
    </source>
</evidence>
<feature type="domain" description="THAP-type" evidence="9">
    <location>
        <begin position="74"/>
        <end position="158"/>
    </location>
</feature>
<dbReference type="InterPro" id="IPR006612">
    <property type="entry name" value="THAP_Znf"/>
</dbReference>
<dbReference type="GO" id="GO:0043565">
    <property type="term" value="F:sequence-specific DNA binding"/>
    <property type="evidence" value="ECO:0007669"/>
    <property type="project" value="InterPro"/>
</dbReference>
<feature type="region of interest" description="Disordered" evidence="7">
    <location>
        <begin position="195"/>
        <end position="230"/>
    </location>
</feature>